<accession>A0A9W4MLI4</accession>
<name>A0A9W4MLI4_PENNA</name>
<dbReference type="AlphaFoldDB" id="A0A9W4MLI4"/>
<evidence type="ECO:0000313" key="1">
    <source>
        <dbReference type="EMBL" id="CAG7936901.1"/>
    </source>
</evidence>
<protein>
    <submittedName>
        <fullName evidence="1">Uncharacterized protein</fullName>
    </submittedName>
</protein>
<dbReference type="Proteomes" id="UP001153461">
    <property type="component" value="Unassembled WGS sequence"/>
</dbReference>
<proteinExistence type="predicted"/>
<gene>
    <name evidence="1" type="ORF">PNAL_LOCUS75</name>
</gene>
<organism evidence="1 2">
    <name type="scientific">Penicillium nalgiovense</name>
    <dbReference type="NCBI Taxonomy" id="60175"/>
    <lineage>
        <taxon>Eukaryota</taxon>
        <taxon>Fungi</taxon>
        <taxon>Dikarya</taxon>
        <taxon>Ascomycota</taxon>
        <taxon>Pezizomycotina</taxon>
        <taxon>Eurotiomycetes</taxon>
        <taxon>Eurotiomycetidae</taxon>
        <taxon>Eurotiales</taxon>
        <taxon>Aspergillaceae</taxon>
        <taxon>Penicillium</taxon>
    </lineage>
</organism>
<reference evidence="1" key="1">
    <citation type="submission" date="2021-07" db="EMBL/GenBank/DDBJ databases">
        <authorList>
            <person name="Branca A.L. A."/>
        </authorList>
    </citation>
    <scope>NUCLEOTIDE SEQUENCE</scope>
</reference>
<comment type="caution">
    <text evidence="1">The sequence shown here is derived from an EMBL/GenBank/DDBJ whole genome shotgun (WGS) entry which is preliminary data.</text>
</comment>
<sequence length="115" mass="13026">MLKGLFTQFLGTRLSPRQIDANGVLIDDKSGGIPFLFSYLVTSHQYVLKGCNYDMFEPNSTFFSDLDINRAQLLLRLFPHLLRWAPTAELTTESPGTDTRSGRVYCCGLRSGRCW</sequence>
<evidence type="ECO:0000313" key="2">
    <source>
        <dbReference type="Proteomes" id="UP001153461"/>
    </source>
</evidence>
<dbReference type="EMBL" id="CAJVNV010000003">
    <property type="protein sequence ID" value="CAG7936901.1"/>
    <property type="molecule type" value="Genomic_DNA"/>
</dbReference>
<dbReference type="OrthoDB" id="265761at2759"/>